<organism evidence="1">
    <name type="scientific">Streptomyces sp. JL1001</name>
    <dbReference type="NCBI Taxonomy" id="3078227"/>
    <lineage>
        <taxon>Bacteria</taxon>
        <taxon>Bacillati</taxon>
        <taxon>Actinomycetota</taxon>
        <taxon>Actinomycetes</taxon>
        <taxon>Kitasatosporales</taxon>
        <taxon>Streptomycetaceae</taxon>
        <taxon>Streptomyces</taxon>
    </lineage>
</organism>
<accession>A0AAU8KGD1</accession>
<proteinExistence type="predicted"/>
<gene>
    <name evidence="1" type="ORF">R1Y80_10340</name>
</gene>
<reference evidence="1" key="1">
    <citation type="submission" date="2023-10" db="EMBL/GenBank/DDBJ databases">
        <title>Complete genome sequence of Streptomyces sp. JL1001.</title>
        <authorList>
            <person name="Jiang L."/>
        </authorList>
    </citation>
    <scope>NUCLEOTIDE SEQUENCE</scope>
    <source>
        <strain evidence="1">JL1001</strain>
    </source>
</reference>
<dbReference type="EMBL" id="CP136798">
    <property type="protein sequence ID" value="XCN14034.1"/>
    <property type="molecule type" value="Genomic_DNA"/>
</dbReference>
<protein>
    <recommendedName>
        <fullName evidence="2">Aminoacyl-transfer RNA synthetases class-II family profile domain-containing protein</fullName>
    </recommendedName>
</protein>
<dbReference type="RefSeq" id="WP_354596886.1">
    <property type="nucleotide sequence ID" value="NZ_CP136798.1"/>
</dbReference>
<name>A0AAU8KGD1_9ACTN</name>
<evidence type="ECO:0000313" key="1">
    <source>
        <dbReference type="EMBL" id="XCN14034.1"/>
    </source>
</evidence>
<dbReference type="Gene3D" id="3.30.930.10">
    <property type="entry name" value="Bira Bifunctional Protein, Domain 2"/>
    <property type="match status" value="1"/>
</dbReference>
<dbReference type="AlphaFoldDB" id="A0AAU8KGD1"/>
<evidence type="ECO:0008006" key="2">
    <source>
        <dbReference type="Google" id="ProtNLM"/>
    </source>
</evidence>
<dbReference type="InterPro" id="IPR045864">
    <property type="entry name" value="aa-tRNA-synth_II/BPL/LPL"/>
</dbReference>
<sequence length="406" mass="45191">MHSYRLDLDEAVSGAHRDELHRRIYYLSESITDFRLVPGPPGTESVGAVVVTTDHPVDADVLAKKLRHVVDTEVLPQLQTPPKVLWQSPSSRTPRTETFAALLSDGVVHEAGPGQVALGAPALAALDAFDGLLREIIREEFAALEYRYPTLLPVSALHRSGYLFSFPQHLMFAARLEGDVDTYREFAEEAVARKDIGDRVLDRCGPVDRVLPPTMCYHTFDQFAGATLPDENTVVTAKGGSFRHESRYHQTMERLADFTIRETVFLGTAEFVREARDRFRRRATEMVEQLDLAGRCEVASDPFFAGAETAMQVSSQRLLELKHELHLDVGPGESISVGSFNLHEKHFGEAFGIKGPDGGTVYSACVGFGLERLTYALLCQYGWDVDDWPALLKERCRETPRAGRGM</sequence>
<dbReference type="SUPFAM" id="SSF55681">
    <property type="entry name" value="Class II aaRS and biotin synthetases"/>
    <property type="match status" value="1"/>
</dbReference>